<evidence type="ECO:0000256" key="2">
    <source>
        <dbReference type="ARBA" id="ARBA00022527"/>
    </source>
</evidence>
<keyword evidence="5 10" id="KW-0418">Kinase</keyword>
<evidence type="ECO:0000256" key="3">
    <source>
        <dbReference type="ARBA" id="ARBA00022679"/>
    </source>
</evidence>
<protein>
    <recommendedName>
        <fullName evidence="1">non-specific serine/threonine protein kinase</fullName>
        <ecNumber evidence="1">2.7.11.1</ecNumber>
    </recommendedName>
</protein>
<feature type="compositionally biased region" description="Low complexity" evidence="7">
    <location>
        <begin position="388"/>
        <end position="412"/>
    </location>
</feature>
<evidence type="ECO:0000256" key="4">
    <source>
        <dbReference type="ARBA" id="ARBA00022741"/>
    </source>
</evidence>
<dbReference type="Gene3D" id="1.10.510.10">
    <property type="entry name" value="Transferase(Phosphotransferase) domain 1"/>
    <property type="match status" value="1"/>
</dbReference>
<dbReference type="CDD" id="cd14014">
    <property type="entry name" value="STKc_PknB_like"/>
    <property type="match status" value="1"/>
</dbReference>
<dbReference type="PANTHER" id="PTHR43289:SF6">
    <property type="entry name" value="SERINE_THREONINE-PROTEIN KINASE NEKL-3"/>
    <property type="match status" value="1"/>
</dbReference>
<dbReference type="EC" id="2.7.11.1" evidence="1"/>
<name>A0A839PSL9_9MICO</name>
<sequence>MTTAPHETPTRPARPRPPHVPGHRLLHVVGAGASSTVWAGEDAAGHPVAVRVPHDVPAVTPDEALERHVLMAVRHDHLVRLRDVVVLADGRVALVFDLHRGARLDSLVGRRGHLRPGEVVTVLTPVAQAVAALHAAGGVHGDVSAPNVMVGPTGRPTLLDLGAARLVGGGPGEIVGTPGFTAPEVRRGEAPGPRSDVYSLGAIAWFCVTGNGAPDPVGRLDPAVVESHVGPELAGLVAACIDPDPTRRPSAAELARLVFDCAAAEPVEVVLGDDDDASALTHRIRAHAAQDEPPAPAGPRRGRLGRLGSAFGSAPGRLGSAVGRRVLGRTGRSRFHGRPLVARVALVAAAVVLLLAVGVGLQRVLTADARPTGATGGEARPSPPPSRAPGGATSPPTGPDATAPATAPQAGTRSGDALLTDATGPVRDPAAVVLALSTRRARALTARDPTRLATASRPRSPAWEADAAVVERLRSTRVRWSGLVPEVQSARVVGRADPDRVVVRARVSFPAYLEIDRAGVSRLRPADPGTPLDLVLLRQPEGWRVEAVSPPSAS</sequence>
<keyword evidence="8" id="KW-1133">Transmembrane helix</keyword>
<organism evidence="10 11">
    <name type="scientific">Terracoccus luteus</name>
    <dbReference type="NCBI Taxonomy" id="53356"/>
    <lineage>
        <taxon>Bacteria</taxon>
        <taxon>Bacillati</taxon>
        <taxon>Actinomycetota</taxon>
        <taxon>Actinomycetes</taxon>
        <taxon>Micrococcales</taxon>
        <taxon>Intrasporangiaceae</taxon>
        <taxon>Terracoccus</taxon>
    </lineage>
</organism>
<feature type="transmembrane region" description="Helical" evidence="8">
    <location>
        <begin position="340"/>
        <end position="361"/>
    </location>
</feature>
<dbReference type="AlphaFoldDB" id="A0A839PSL9"/>
<feature type="compositionally biased region" description="Low complexity" evidence="7">
    <location>
        <begin position="1"/>
        <end position="11"/>
    </location>
</feature>
<evidence type="ECO:0000256" key="6">
    <source>
        <dbReference type="ARBA" id="ARBA00022840"/>
    </source>
</evidence>
<dbReference type="InterPro" id="IPR011009">
    <property type="entry name" value="Kinase-like_dom_sf"/>
</dbReference>
<gene>
    <name evidence="10" type="ORF">FHW14_000126</name>
</gene>
<proteinExistence type="predicted"/>
<keyword evidence="8" id="KW-0472">Membrane</keyword>
<evidence type="ECO:0000313" key="11">
    <source>
        <dbReference type="Proteomes" id="UP000590811"/>
    </source>
</evidence>
<accession>A0A839PSL9</accession>
<dbReference type="SUPFAM" id="SSF56112">
    <property type="entry name" value="Protein kinase-like (PK-like)"/>
    <property type="match status" value="1"/>
</dbReference>
<feature type="region of interest" description="Disordered" evidence="7">
    <location>
        <begin position="286"/>
        <end position="316"/>
    </location>
</feature>
<dbReference type="PANTHER" id="PTHR43289">
    <property type="entry name" value="MITOGEN-ACTIVATED PROTEIN KINASE KINASE KINASE 20-RELATED"/>
    <property type="match status" value="1"/>
</dbReference>
<feature type="region of interest" description="Disordered" evidence="7">
    <location>
        <begin position="371"/>
        <end position="423"/>
    </location>
</feature>
<dbReference type="InterPro" id="IPR000719">
    <property type="entry name" value="Prot_kinase_dom"/>
</dbReference>
<evidence type="ECO:0000259" key="9">
    <source>
        <dbReference type="PROSITE" id="PS50011"/>
    </source>
</evidence>
<keyword evidence="8" id="KW-0812">Transmembrane</keyword>
<evidence type="ECO:0000256" key="1">
    <source>
        <dbReference type="ARBA" id="ARBA00012513"/>
    </source>
</evidence>
<feature type="domain" description="Protein kinase" evidence="9">
    <location>
        <begin position="23"/>
        <end position="260"/>
    </location>
</feature>
<keyword evidence="2" id="KW-0723">Serine/threonine-protein kinase</keyword>
<dbReference type="Proteomes" id="UP000590811">
    <property type="component" value="Unassembled WGS sequence"/>
</dbReference>
<dbReference type="EMBL" id="JACHVT010000001">
    <property type="protein sequence ID" value="MBB2984986.1"/>
    <property type="molecule type" value="Genomic_DNA"/>
</dbReference>
<dbReference type="Pfam" id="PF00069">
    <property type="entry name" value="Pkinase"/>
    <property type="match status" value="1"/>
</dbReference>
<evidence type="ECO:0000256" key="7">
    <source>
        <dbReference type="SAM" id="MobiDB-lite"/>
    </source>
</evidence>
<feature type="region of interest" description="Disordered" evidence="7">
    <location>
        <begin position="1"/>
        <end position="21"/>
    </location>
</feature>
<dbReference type="GO" id="GO:0004674">
    <property type="term" value="F:protein serine/threonine kinase activity"/>
    <property type="evidence" value="ECO:0007669"/>
    <property type="project" value="UniProtKB-KW"/>
</dbReference>
<evidence type="ECO:0000313" key="10">
    <source>
        <dbReference type="EMBL" id="MBB2984986.1"/>
    </source>
</evidence>
<dbReference type="GO" id="GO:0005524">
    <property type="term" value="F:ATP binding"/>
    <property type="evidence" value="ECO:0007669"/>
    <property type="project" value="UniProtKB-KW"/>
</dbReference>
<keyword evidence="6" id="KW-0067">ATP-binding</keyword>
<keyword evidence="3 10" id="KW-0808">Transferase</keyword>
<dbReference type="RefSeq" id="WP_184507071.1">
    <property type="nucleotide sequence ID" value="NZ_JACHVT010000001.1"/>
</dbReference>
<comment type="caution">
    <text evidence="10">The sequence shown here is derived from an EMBL/GenBank/DDBJ whole genome shotgun (WGS) entry which is preliminary data.</text>
</comment>
<dbReference type="PROSITE" id="PS50011">
    <property type="entry name" value="PROTEIN_KINASE_DOM"/>
    <property type="match status" value="1"/>
</dbReference>
<evidence type="ECO:0000256" key="5">
    <source>
        <dbReference type="ARBA" id="ARBA00022777"/>
    </source>
</evidence>
<reference evidence="10 11" key="1">
    <citation type="submission" date="2020-08" db="EMBL/GenBank/DDBJ databases">
        <title>Genomic Encyclopedia of Type Strains, Phase IV (KMG-V): Genome sequencing to study the core and pangenomes of soil and plant-associated prokaryotes.</title>
        <authorList>
            <person name="Whitman W."/>
        </authorList>
    </citation>
    <scope>NUCLEOTIDE SEQUENCE [LARGE SCALE GENOMIC DNA]</scope>
    <source>
        <strain evidence="10 11">B3ACCR2</strain>
    </source>
</reference>
<keyword evidence="4" id="KW-0547">Nucleotide-binding</keyword>
<evidence type="ECO:0000256" key="8">
    <source>
        <dbReference type="SAM" id="Phobius"/>
    </source>
</evidence>